<gene>
    <name evidence="3" type="ORF">HU200_032580</name>
</gene>
<name>A0A835EP54_9POAL</name>
<evidence type="ECO:0000259" key="2">
    <source>
        <dbReference type="PROSITE" id="PS50833"/>
    </source>
</evidence>
<dbReference type="PANTHER" id="PTHR12661:SF5">
    <property type="entry name" value="SUPPRESSOR OF SWI4 1 HOMOLOG"/>
    <property type="match status" value="1"/>
</dbReference>
<evidence type="ECO:0000313" key="3">
    <source>
        <dbReference type="EMBL" id="KAF8702750.1"/>
    </source>
</evidence>
<dbReference type="GO" id="GO:0006364">
    <property type="term" value="P:rRNA processing"/>
    <property type="evidence" value="ECO:0007669"/>
    <property type="project" value="InterPro"/>
</dbReference>
<dbReference type="OrthoDB" id="10261452at2759"/>
<evidence type="ECO:0000256" key="1">
    <source>
        <dbReference type="SAM" id="MobiDB-lite"/>
    </source>
</evidence>
<protein>
    <recommendedName>
        <fullName evidence="2">Brix domain-containing protein</fullName>
    </recommendedName>
</protein>
<proteinExistence type="predicted"/>
<dbReference type="GO" id="GO:0000027">
    <property type="term" value="P:ribosomal large subunit assembly"/>
    <property type="evidence" value="ECO:0007669"/>
    <property type="project" value="TreeGrafter"/>
</dbReference>
<dbReference type="InterPro" id="IPR007109">
    <property type="entry name" value="Brix"/>
</dbReference>
<feature type="region of interest" description="Disordered" evidence="1">
    <location>
        <begin position="303"/>
        <end position="333"/>
    </location>
</feature>
<dbReference type="Proteomes" id="UP000636709">
    <property type="component" value="Unassembled WGS sequence"/>
</dbReference>
<dbReference type="GO" id="GO:0019843">
    <property type="term" value="F:rRNA binding"/>
    <property type="evidence" value="ECO:0007669"/>
    <property type="project" value="InterPro"/>
</dbReference>
<dbReference type="EMBL" id="JACEFO010001783">
    <property type="protein sequence ID" value="KAF8702750.1"/>
    <property type="molecule type" value="Genomic_DNA"/>
</dbReference>
<comment type="caution">
    <text evidence="3">The sequence shown here is derived from an EMBL/GenBank/DDBJ whole genome shotgun (WGS) entry which is preliminary data.</text>
</comment>
<dbReference type="PROSITE" id="PS50833">
    <property type="entry name" value="BRIX"/>
    <property type="match status" value="1"/>
</dbReference>
<accession>A0A835EP54</accession>
<reference evidence="3" key="1">
    <citation type="submission" date="2020-07" db="EMBL/GenBank/DDBJ databases">
        <title>Genome sequence and genetic diversity analysis of an under-domesticated orphan crop, white fonio (Digitaria exilis).</title>
        <authorList>
            <person name="Bennetzen J.L."/>
            <person name="Chen S."/>
            <person name="Ma X."/>
            <person name="Wang X."/>
            <person name="Yssel A.E.J."/>
            <person name="Chaluvadi S.R."/>
            <person name="Johnson M."/>
            <person name="Gangashetty P."/>
            <person name="Hamidou F."/>
            <person name="Sanogo M.D."/>
            <person name="Zwaenepoel A."/>
            <person name="Wallace J."/>
            <person name="Van De Peer Y."/>
            <person name="Van Deynze A."/>
        </authorList>
    </citation>
    <scope>NUCLEOTIDE SEQUENCE</scope>
    <source>
        <tissue evidence="3">Leaves</tissue>
    </source>
</reference>
<dbReference type="Pfam" id="PF04427">
    <property type="entry name" value="Brix"/>
    <property type="match status" value="1"/>
</dbReference>
<dbReference type="InterPro" id="IPR045112">
    <property type="entry name" value="PPAN-like"/>
</dbReference>
<feature type="domain" description="Brix" evidence="2">
    <location>
        <begin position="42"/>
        <end position="297"/>
    </location>
</feature>
<evidence type="ECO:0000313" key="4">
    <source>
        <dbReference type="Proteomes" id="UP000636709"/>
    </source>
</evidence>
<dbReference type="PANTHER" id="PTHR12661">
    <property type="entry name" value="PETER PAN-RELATED"/>
    <property type="match status" value="1"/>
</dbReference>
<dbReference type="AlphaFoldDB" id="A0A835EP54"/>
<keyword evidence="4" id="KW-1185">Reference proteome</keyword>
<dbReference type="SMART" id="SM00879">
    <property type="entry name" value="Brix"/>
    <property type="match status" value="1"/>
</dbReference>
<sequence length="333" mass="37770">MRQPRSGPGKRRGHGPRIPATTLRKQQAALANVDQITGAKIPKSFVFSRGKLPSTLRHLQHDLRKVMLPYTALNLKVHPYRYAQLVYISNRRVTDLVRVLTSWNNWQEKKRNNLKDFVNVAGPLGVVLSGFSGLGNPFESLVEYFQHLVPAVDPSTVKLAGCQRILLLKYDKEKEVIDFRHYSIKLQPVGVSRKIRKLMQNNQVPDLRDLKDVSDYVTKVVKIIRCKRKFYVINLCVDLARAGYGSESEADDEAATVSLPDDVDKLNRASRKSAVRLQEIGPRMTMRLVKVEAGLCSGDLLYPWPGEVTDEEIEGQEETEDGLEDESEDEMEE</sequence>
<organism evidence="3 4">
    <name type="scientific">Digitaria exilis</name>
    <dbReference type="NCBI Taxonomy" id="1010633"/>
    <lineage>
        <taxon>Eukaryota</taxon>
        <taxon>Viridiplantae</taxon>
        <taxon>Streptophyta</taxon>
        <taxon>Embryophyta</taxon>
        <taxon>Tracheophyta</taxon>
        <taxon>Spermatophyta</taxon>
        <taxon>Magnoliopsida</taxon>
        <taxon>Liliopsida</taxon>
        <taxon>Poales</taxon>
        <taxon>Poaceae</taxon>
        <taxon>PACMAD clade</taxon>
        <taxon>Panicoideae</taxon>
        <taxon>Panicodae</taxon>
        <taxon>Paniceae</taxon>
        <taxon>Anthephorinae</taxon>
        <taxon>Digitaria</taxon>
    </lineage>
</organism>
<dbReference type="GO" id="GO:0030687">
    <property type="term" value="C:preribosome, large subunit precursor"/>
    <property type="evidence" value="ECO:0007669"/>
    <property type="project" value="TreeGrafter"/>
</dbReference>
<feature type="compositionally biased region" description="Acidic residues" evidence="1">
    <location>
        <begin position="308"/>
        <end position="333"/>
    </location>
</feature>